<feature type="signal peptide" evidence="1">
    <location>
        <begin position="1"/>
        <end position="21"/>
    </location>
</feature>
<feature type="chain" id="PRO_5028387197" evidence="1">
    <location>
        <begin position="22"/>
        <end position="226"/>
    </location>
</feature>
<reference evidence="3" key="1">
    <citation type="submission" date="2025-08" db="UniProtKB">
        <authorList>
            <consortium name="RefSeq"/>
        </authorList>
    </citation>
    <scope>IDENTIFICATION</scope>
</reference>
<evidence type="ECO:0000256" key="1">
    <source>
        <dbReference type="SAM" id="SignalP"/>
    </source>
</evidence>
<dbReference type="GeneID" id="106743856"/>
<proteinExistence type="predicted"/>
<dbReference type="AlphaFoldDB" id="A0A6P3X6P3"/>
<protein>
    <submittedName>
        <fullName evidence="3">Uncharacterized protein LOC106743856</fullName>
    </submittedName>
</protein>
<evidence type="ECO:0000313" key="3">
    <source>
        <dbReference type="RefSeq" id="XP_014473564.1"/>
    </source>
</evidence>
<sequence>MRALHVIFLVICFYLIYSVLAGVQSNKANPTDDVPSKAVGKEEEDSNRCLLRKGISLCQDERFKPFNMSVCWSEFLIRKIGNYDCEKMNTEYQHDIEAQKGANMSRKQRNIDYKSATIDYINTSLNIQNLTIFRNLYDFTKDLTYSWVTSWKKENIKPNCKFDSKTKEKYYSALSELVNSLPLCPCLYSTEKKEFWSIWDENSKKNYWRVIKMMASDKGNRCIKNP</sequence>
<gene>
    <name evidence="3" type="primary">LOC106743856</name>
</gene>
<keyword evidence="2" id="KW-1185">Reference proteome</keyword>
<keyword evidence="1" id="KW-0732">Signal</keyword>
<evidence type="ECO:0000313" key="2">
    <source>
        <dbReference type="Proteomes" id="UP000515204"/>
    </source>
</evidence>
<accession>A0A6P3X6P3</accession>
<dbReference type="KEGG" id="dqu:106743856"/>
<dbReference type="Proteomes" id="UP000515204">
    <property type="component" value="Unplaced"/>
</dbReference>
<name>A0A6P3X6P3_DINQU</name>
<organism evidence="2 3">
    <name type="scientific">Dinoponera quadriceps</name>
    <name type="common">South American ant</name>
    <dbReference type="NCBI Taxonomy" id="609295"/>
    <lineage>
        <taxon>Eukaryota</taxon>
        <taxon>Metazoa</taxon>
        <taxon>Ecdysozoa</taxon>
        <taxon>Arthropoda</taxon>
        <taxon>Hexapoda</taxon>
        <taxon>Insecta</taxon>
        <taxon>Pterygota</taxon>
        <taxon>Neoptera</taxon>
        <taxon>Endopterygota</taxon>
        <taxon>Hymenoptera</taxon>
        <taxon>Apocrita</taxon>
        <taxon>Aculeata</taxon>
        <taxon>Formicoidea</taxon>
        <taxon>Formicidae</taxon>
        <taxon>Ponerinae</taxon>
        <taxon>Ponerini</taxon>
        <taxon>Dinoponera</taxon>
    </lineage>
</organism>
<dbReference type="RefSeq" id="XP_014473564.1">
    <property type="nucleotide sequence ID" value="XM_014618078.1"/>
</dbReference>